<proteinExistence type="predicted"/>
<dbReference type="Proteomes" id="UP000737402">
    <property type="component" value="Unassembled WGS sequence"/>
</dbReference>
<keyword evidence="1" id="KW-0472">Membrane</keyword>
<feature type="transmembrane region" description="Helical" evidence="1">
    <location>
        <begin position="120"/>
        <end position="141"/>
    </location>
</feature>
<evidence type="ECO:0000313" key="3">
    <source>
        <dbReference type="Proteomes" id="UP000737402"/>
    </source>
</evidence>
<evidence type="ECO:0000256" key="1">
    <source>
        <dbReference type="SAM" id="Phobius"/>
    </source>
</evidence>
<protein>
    <submittedName>
        <fullName evidence="2">Uncharacterized protein</fullName>
    </submittedName>
</protein>
<keyword evidence="1" id="KW-0812">Transmembrane</keyword>
<reference evidence="2 3" key="1">
    <citation type="submission" date="2021-01" db="EMBL/GenBank/DDBJ databases">
        <title>Genomic Encyclopedia of Type Strains, Phase IV (KMG-IV): sequencing the most valuable type-strain genomes for metagenomic binning, comparative biology and taxonomic classification.</title>
        <authorList>
            <person name="Goeker M."/>
        </authorList>
    </citation>
    <scope>NUCLEOTIDE SEQUENCE [LARGE SCALE GENOMIC DNA]</scope>
    <source>
        <strain evidence="2 3">DSM 25879</strain>
    </source>
</reference>
<organism evidence="2 3">
    <name type="scientific">Sutcliffiella tianshenii</name>
    <dbReference type="NCBI Taxonomy" id="1463404"/>
    <lineage>
        <taxon>Bacteria</taxon>
        <taxon>Bacillati</taxon>
        <taxon>Bacillota</taxon>
        <taxon>Bacilli</taxon>
        <taxon>Bacillales</taxon>
        <taxon>Bacillaceae</taxon>
        <taxon>Sutcliffiella</taxon>
    </lineage>
</organism>
<keyword evidence="3" id="KW-1185">Reference proteome</keyword>
<evidence type="ECO:0000313" key="2">
    <source>
        <dbReference type="EMBL" id="MBM7619785.1"/>
    </source>
</evidence>
<name>A0ABS2NYQ5_9BACI</name>
<dbReference type="EMBL" id="JAFBED010000003">
    <property type="protein sequence ID" value="MBM7619785.1"/>
    <property type="molecule type" value="Genomic_DNA"/>
</dbReference>
<sequence>MNERTWGFLGSFLICNVLLLGEYHELKGDEFKMSLESHNYNYQFRNLQEKCRQHMYYLVTMTMIDGSSMDGVIEKVDSDSISMLVGEDVVEQESGNQMDSREFGAYGRPRRRFRRFRRRTFPIATIAALALLPYISPYSYYQYPYYPYY</sequence>
<keyword evidence="1" id="KW-1133">Transmembrane helix</keyword>
<accession>A0ABS2NYQ5</accession>
<gene>
    <name evidence="2" type="ORF">JOC95_001637</name>
</gene>
<comment type="caution">
    <text evidence="2">The sequence shown here is derived from an EMBL/GenBank/DDBJ whole genome shotgun (WGS) entry which is preliminary data.</text>
</comment>